<feature type="transmembrane region" description="Helical" evidence="1">
    <location>
        <begin position="87"/>
        <end position="105"/>
    </location>
</feature>
<feature type="transmembrane region" description="Helical" evidence="1">
    <location>
        <begin position="61"/>
        <end position="81"/>
    </location>
</feature>
<organism evidence="2">
    <name type="scientific">bioreactor metagenome</name>
    <dbReference type="NCBI Taxonomy" id="1076179"/>
    <lineage>
        <taxon>unclassified sequences</taxon>
        <taxon>metagenomes</taxon>
        <taxon>ecological metagenomes</taxon>
    </lineage>
</organism>
<evidence type="ECO:0000256" key="1">
    <source>
        <dbReference type="SAM" id="Phobius"/>
    </source>
</evidence>
<accession>A0A645D3X3</accession>
<keyword evidence="1" id="KW-1133">Transmembrane helix</keyword>
<dbReference type="EMBL" id="VSSQ01032576">
    <property type="protein sequence ID" value="MPM83881.1"/>
    <property type="molecule type" value="Genomic_DNA"/>
</dbReference>
<keyword evidence="1" id="KW-0472">Membrane</keyword>
<gene>
    <name evidence="2" type="ORF">SDC9_130950</name>
</gene>
<protein>
    <submittedName>
        <fullName evidence="2">Uncharacterized protein</fullName>
    </submittedName>
</protein>
<comment type="caution">
    <text evidence="2">The sequence shown here is derived from an EMBL/GenBank/DDBJ whole genome shotgun (WGS) entry which is preliminary data.</text>
</comment>
<evidence type="ECO:0000313" key="2">
    <source>
        <dbReference type="EMBL" id="MPM83881.1"/>
    </source>
</evidence>
<keyword evidence="1" id="KW-0812">Transmembrane</keyword>
<sequence length="108" mass="10917">MGKNMKFRSAEDVNSALVAASGILGGYITARESGVRSLGTVPLVAGAVWAGRTWLAKGGPLTAGALGALYLGAFGVSHPLAKKIGTWPSVFAVTGAVALASYLAVDRQ</sequence>
<dbReference type="AlphaFoldDB" id="A0A645D3X3"/>
<reference evidence="2" key="1">
    <citation type="submission" date="2019-08" db="EMBL/GenBank/DDBJ databases">
        <authorList>
            <person name="Kucharzyk K."/>
            <person name="Murdoch R.W."/>
            <person name="Higgins S."/>
            <person name="Loffler F."/>
        </authorList>
    </citation>
    <scope>NUCLEOTIDE SEQUENCE</scope>
</reference>
<name>A0A645D3X3_9ZZZZ</name>
<proteinExistence type="predicted"/>